<name>A0A3N4NA03_9FLAO</name>
<dbReference type="RefSeq" id="WP_123899338.1">
    <property type="nucleotide sequence ID" value="NZ_RPFJ01000105.1"/>
</dbReference>
<dbReference type="Proteomes" id="UP000270856">
    <property type="component" value="Unassembled WGS sequence"/>
</dbReference>
<dbReference type="EMBL" id="RPFJ01000105">
    <property type="protein sequence ID" value="RPD90366.1"/>
    <property type="molecule type" value="Genomic_DNA"/>
</dbReference>
<sequence length="151" mass="18079">MKKLIFLIFLLSYQISHSQLPIGKDLNLGKKEIKSVLKKYGFNYLKEQSGKNYWNLIYKEEFTVSIHSNLFENINSINIATGNDKIITKIKKIVNYQNWQYDYTEKDRFSGKDLVVFKIHDYKARYFYKKGSDYDPDSKHLEHQFILFNEN</sequence>
<dbReference type="AlphaFoldDB" id="A0A3N4NA03"/>
<gene>
    <name evidence="1" type="ORF">EGM88_15685</name>
</gene>
<evidence type="ECO:0000313" key="1">
    <source>
        <dbReference type="EMBL" id="RPD90366.1"/>
    </source>
</evidence>
<reference evidence="1 2" key="1">
    <citation type="submission" date="2018-11" db="EMBL/GenBank/DDBJ databases">
        <title>Aureibaculum marinum gen. nov., sp. nov., a member of the family Flavobacteriaceae isolated from the Bohai Sea.</title>
        <authorList>
            <person name="Ji X."/>
        </authorList>
    </citation>
    <scope>NUCLEOTIDE SEQUENCE [LARGE SCALE GENOMIC DNA]</scope>
    <source>
        <strain evidence="1 2">BH-SD17</strain>
    </source>
</reference>
<keyword evidence="2" id="KW-1185">Reference proteome</keyword>
<organism evidence="1 2">
    <name type="scientific">Aureibaculum marinum</name>
    <dbReference type="NCBI Taxonomy" id="2487930"/>
    <lineage>
        <taxon>Bacteria</taxon>
        <taxon>Pseudomonadati</taxon>
        <taxon>Bacteroidota</taxon>
        <taxon>Flavobacteriia</taxon>
        <taxon>Flavobacteriales</taxon>
        <taxon>Flavobacteriaceae</taxon>
        <taxon>Aureibaculum</taxon>
    </lineage>
</organism>
<accession>A0A3N4NA03</accession>
<protein>
    <submittedName>
        <fullName evidence="1">Uncharacterized protein</fullName>
    </submittedName>
</protein>
<evidence type="ECO:0000313" key="2">
    <source>
        <dbReference type="Proteomes" id="UP000270856"/>
    </source>
</evidence>
<dbReference type="OrthoDB" id="9850604at2"/>
<comment type="caution">
    <text evidence="1">The sequence shown here is derived from an EMBL/GenBank/DDBJ whole genome shotgun (WGS) entry which is preliminary data.</text>
</comment>
<proteinExistence type="predicted"/>